<protein>
    <submittedName>
        <fullName evidence="1">Uncharacterized protein</fullName>
    </submittedName>
</protein>
<proteinExistence type="predicted"/>
<sequence>MGSVGSVGSVGRWGDGEMGRFVLRVIISTSYYSLFSCREREILESKGSQ</sequence>
<evidence type="ECO:0000313" key="1">
    <source>
        <dbReference type="EMBL" id="AOY80691.2"/>
    </source>
</evidence>
<reference evidence="1" key="1">
    <citation type="journal article" date="2017" name="Proc. Natl. Acad. Sci. U.S.A.">
        <title>Comparative genomics uncovers the prolific and distinctive metabolic potential of the cyanobacterial genus Moorea.</title>
        <authorList>
            <person name="Leao T."/>
            <person name="Castelao G."/>
            <person name="Korobeynikov A."/>
            <person name="Monroe E.A."/>
            <person name="Podell S."/>
            <person name="Glukhov E."/>
            <person name="Allen E.E."/>
            <person name="Gerwick W.H."/>
            <person name="Gerwick L."/>
        </authorList>
    </citation>
    <scope>NUCLEOTIDE SEQUENCE</scope>
    <source>
        <strain evidence="1">JHB</strain>
    </source>
</reference>
<organism evidence="1">
    <name type="scientific">Moorena producens (strain JHB)</name>
    <dbReference type="NCBI Taxonomy" id="1454205"/>
    <lineage>
        <taxon>Bacteria</taxon>
        <taxon>Bacillati</taxon>
        <taxon>Cyanobacteriota</taxon>
        <taxon>Cyanophyceae</taxon>
        <taxon>Coleofasciculales</taxon>
        <taxon>Coleofasciculaceae</taxon>
        <taxon>Moorena</taxon>
    </lineage>
</organism>
<dbReference type="Proteomes" id="UP000176944">
    <property type="component" value="Chromosome"/>
</dbReference>
<accession>A0A1D9FZE2</accession>
<gene>
    <name evidence="1" type="ORF">BJP36_12890</name>
</gene>
<dbReference type="AlphaFoldDB" id="A0A1D9FZE2"/>
<dbReference type="EMBL" id="CP017708">
    <property type="protein sequence ID" value="AOY80691.2"/>
    <property type="molecule type" value="Genomic_DNA"/>
</dbReference>
<name>A0A1D9FZE2_MOOP1</name>
<reference evidence="1" key="2">
    <citation type="submission" date="2022-10" db="EMBL/GenBank/DDBJ databases">
        <authorList>
            <person name="Ngo T.-E."/>
        </authorList>
    </citation>
    <scope>NUCLEOTIDE SEQUENCE</scope>
    <source>
        <strain evidence="1">JHB</strain>
    </source>
</reference>